<keyword evidence="16" id="KW-1185">Reference proteome</keyword>
<comment type="catalytic activity">
    <reaction evidence="1">
        <text>Hydrolyzes free adenine bases from 7,8-dihydro-8-oxoguanine:adenine mismatched double-stranded DNA, leaving an apurinic site.</text>
        <dbReference type="EC" id="3.2.2.31"/>
    </reaction>
</comment>
<keyword evidence="7" id="KW-0479">Metal-binding</keyword>
<comment type="similarity">
    <text evidence="4">Belongs to the Nth/MutY family.</text>
</comment>
<comment type="caution">
    <text evidence="15">The sequence shown here is derived from an EMBL/GenBank/DDBJ whole genome shotgun (WGS) entry which is preliminary data.</text>
</comment>
<comment type="function">
    <text evidence="3">Adenine glycosylase active on G-A mispairs. MutY also corrects error-prone DNA synthesis past GO lesions which are due to the oxidatively damaged form of guanine: 7,8-dihydro-8-oxoguanine (8-oxo-dGTP).</text>
</comment>
<keyword evidence="10" id="KW-0408">Iron</keyword>
<evidence type="ECO:0000256" key="4">
    <source>
        <dbReference type="ARBA" id="ARBA00008343"/>
    </source>
</evidence>
<evidence type="ECO:0000256" key="7">
    <source>
        <dbReference type="ARBA" id="ARBA00022723"/>
    </source>
</evidence>
<dbReference type="InterPro" id="IPR003265">
    <property type="entry name" value="HhH-GPD_domain"/>
</dbReference>
<evidence type="ECO:0000256" key="10">
    <source>
        <dbReference type="ARBA" id="ARBA00023004"/>
    </source>
</evidence>
<evidence type="ECO:0000256" key="8">
    <source>
        <dbReference type="ARBA" id="ARBA00022763"/>
    </source>
</evidence>
<keyword evidence="9" id="KW-0378">Hydrolase</keyword>
<dbReference type="InterPro" id="IPR003651">
    <property type="entry name" value="Endonuclease3_FeS-loop_motif"/>
</dbReference>
<sequence length="389" mass="44189">MAVPGSRNPQHKFDDENFLNSARTKLRSWFLREKRDLPFRKNRTPYSTWVSEVMLQQTRVAAMIPLYESFLRRFPEPKDLAEADEEEVLRYWKGLGYYSRAKNLHKGVRKLVSEFSGIFPRTLEEALSLPGVGQYTASAILSISYNVPLAVLDGNAKRVLSRLFLFRGSPSKSASILQGLANQFLDKEYAGDHNESVMELGARICLPTTPLCGECPLQKECKAYREGVQQEIPIAEKKSKEIALGIRFLIIRAPEGILLLKHSKRRFFKTIFTLPFTWEGDSPYAVDPVTELGLTFQDTGMKFRHTITHHKILGSIWETSISAKRSRDLSDSIRKKHAEVDYKWCEWDDLETEFPSSIAGKIKSALSPKEPILPGIPALAKKAKGSKRI</sequence>
<dbReference type="EMBL" id="MCRM02000010">
    <property type="protein sequence ID" value="PNV74877.1"/>
    <property type="molecule type" value="Genomic_DNA"/>
</dbReference>
<keyword evidence="12" id="KW-0234">DNA repair</keyword>
<dbReference type="NCBIfam" id="TIGR01084">
    <property type="entry name" value="mutY"/>
    <property type="match status" value="1"/>
</dbReference>
<dbReference type="InterPro" id="IPR023170">
    <property type="entry name" value="HhH_base_excis_C"/>
</dbReference>
<evidence type="ECO:0000256" key="2">
    <source>
        <dbReference type="ARBA" id="ARBA00001966"/>
    </source>
</evidence>
<dbReference type="SUPFAM" id="SSF48150">
    <property type="entry name" value="DNA-glycosylase"/>
    <property type="match status" value="1"/>
</dbReference>
<dbReference type="PANTHER" id="PTHR42944:SF1">
    <property type="entry name" value="ADENINE DNA GLYCOSYLASE"/>
    <property type="match status" value="1"/>
</dbReference>
<dbReference type="InterPro" id="IPR011257">
    <property type="entry name" value="DNA_glycosylase"/>
</dbReference>
<evidence type="ECO:0000259" key="14">
    <source>
        <dbReference type="SMART" id="SM00478"/>
    </source>
</evidence>
<evidence type="ECO:0000256" key="5">
    <source>
        <dbReference type="ARBA" id="ARBA00012045"/>
    </source>
</evidence>
<name>A0ABX4YHX7_9LEPT</name>
<dbReference type="CDD" id="cd00056">
    <property type="entry name" value="ENDO3c"/>
    <property type="match status" value="1"/>
</dbReference>
<evidence type="ECO:0000256" key="9">
    <source>
        <dbReference type="ARBA" id="ARBA00022801"/>
    </source>
</evidence>
<keyword evidence="8" id="KW-0227">DNA damage</keyword>
<organism evidence="15 16">
    <name type="scientific">Leptospira inadai serovar Lyme</name>
    <dbReference type="NCBI Taxonomy" id="293084"/>
    <lineage>
        <taxon>Bacteria</taxon>
        <taxon>Pseudomonadati</taxon>
        <taxon>Spirochaetota</taxon>
        <taxon>Spirochaetia</taxon>
        <taxon>Leptospirales</taxon>
        <taxon>Leptospiraceae</taxon>
        <taxon>Leptospira</taxon>
    </lineage>
</organism>
<dbReference type="InterPro" id="IPR005760">
    <property type="entry name" value="A/G_AdeGlyc_MutY"/>
</dbReference>
<evidence type="ECO:0000313" key="16">
    <source>
        <dbReference type="Proteomes" id="UP000094669"/>
    </source>
</evidence>
<dbReference type="Pfam" id="PF00730">
    <property type="entry name" value="HhH-GPD"/>
    <property type="match status" value="1"/>
</dbReference>
<dbReference type="Gene3D" id="1.10.1670.10">
    <property type="entry name" value="Helix-hairpin-Helix base-excision DNA repair enzymes (C-terminal)"/>
    <property type="match status" value="1"/>
</dbReference>
<evidence type="ECO:0000256" key="13">
    <source>
        <dbReference type="ARBA" id="ARBA00023295"/>
    </source>
</evidence>
<accession>A0ABX4YHX7</accession>
<dbReference type="InterPro" id="IPR044298">
    <property type="entry name" value="MIG/MutY"/>
</dbReference>
<reference evidence="15" key="1">
    <citation type="submission" date="2018-01" db="EMBL/GenBank/DDBJ databases">
        <title>Genomic characterization of Leptospira inadai serogroup Lyme isolated from captured rat in Brazil and comparative analysis with human reference strain.</title>
        <authorList>
            <person name="Moreno L.Z."/>
            <person name="Loureiro A.P."/>
            <person name="Miraglia F."/>
            <person name="Kremer F.S."/>
            <person name="Eslabao M.R."/>
            <person name="Dellagostin O.A."/>
            <person name="Lilenbaum W."/>
            <person name="Moreno A.M."/>
        </authorList>
    </citation>
    <scope>NUCLEOTIDE SEQUENCE [LARGE SCALE GENOMIC DNA]</scope>
    <source>
        <strain evidence="15">M34/99</strain>
    </source>
</reference>
<evidence type="ECO:0000256" key="12">
    <source>
        <dbReference type="ARBA" id="ARBA00023204"/>
    </source>
</evidence>
<proteinExistence type="inferred from homology"/>
<dbReference type="PANTHER" id="PTHR42944">
    <property type="entry name" value="ADENINE DNA GLYCOSYLASE"/>
    <property type="match status" value="1"/>
</dbReference>
<evidence type="ECO:0000256" key="11">
    <source>
        <dbReference type="ARBA" id="ARBA00023014"/>
    </source>
</evidence>
<evidence type="ECO:0000256" key="1">
    <source>
        <dbReference type="ARBA" id="ARBA00000843"/>
    </source>
</evidence>
<dbReference type="RefSeq" id="WP_010419041.1">
    <property type="nucleotide sequence ID" value="NZ_MCRM02000010.1"/>
</dbReference>
<dbReference type="Proteomes" id="UP000094669">
    <property type="component" value="Unassembled WGS sequence"/>
</dbReference>
<keyword evidence="11" id="KW-0411">Iron-sulfur</keyword>
<dbReference type="InterPro" id="IPR000445">
    <property type="entry name" value="HhH_motif"/>
</dbReference>
<dbReference type="Pfam" id="PF00633">
    <property type="entry name" value="HHH"/>
    <property type="match status" value="1"/>
</dbReference>
<dbReference type="SMART" id="SM00478">
    <property type="entry name" value="ENDO3c"/>
    <property type="match status" value="1"/>
</dbReference>
<gene>
    <name evidence="15" type="primary">mutY</name>
    <name evidence="15" type="ORF">BES34_011425</name>
</gene>
<protein>
    <recommendedName>
        <fullName evidence="6">Adenine DNA glycosylase</fullName>
        <ecNumber evidence="5">3.2.2.31</ecNumber>
    </recommendedName>
</protein>
<dbReference type="EC" id="3.2.2.31" evidence="5"/>
<evidence type="ECO:0000256" key="3">
    <source>
        <dbReference type="ARBA" id="ARBA00002933"/>
    </source>
</evidence>
<dbReference type="Gene3D" id="1.10.340.30">
    <property type="entry name" value="Hypothetical protein, domain 2"/>
    <property type="match status" value="1"/>
</dbReference>
<evidence type="ECO:0000313" key="15">
    <source>
        <dbReference type="EMBL" id="PNV74877.1"/>
    </source>
</evidence>
<dbReference type="SMART" id="SM00525">
    <property type="entry name" value="FES"/>
    <property type="match status" value="1"/>
</dbReference>
<feature type="domain" description="HhH-GPD" evidence="14">
    <location>
        <begin position="54"/>
        <end position="203"/>
    </location>
</feature>
<comment type="cofactor">
    <cofactor evidence="2">
        <name>[4Fe-4S] cluster</name>
        <dbReference type="ChEBI" id="CHEBI:49883"/>
    </cofactor>
</comment>
<evidence type="ECO:0000256" key="6">
    <source>
        <dbReference type="ARBA" id="ARBA00022023"/>
    </source>
</evidence>
<keyword evidence="13" id="KW-0326">Glycosidase</keyword>